<keyword evidence="3" id="KW-1185">Reference proteome</keyword>
<feature type="transmembrane region" description="Helical" evidence="1">
    <location>
        <begin position="310"/>
        <end position="326"/>
    </location>
</feature>
<keyword evidence="1" id="KW-0472">Membrane</keyword>
<dbReference type="Proteomes" id="UP000001064">
    <property type="component" value="Unassembled WGS sequence"/>
</dbReference>
<proteinExistence type="predicted"/>
<evidence type="ECO:0000313" key="2">
    <source>
        <dbReference type="EMBL" id="EGC39356.1"/>
    </source>
</evidence>
<feature type="transmembrane region" description="Helical" evidence="1">
    <location>
        <begin position="285"/>
        <end position="304"/>
    </location>
</feature>
<sequence length="390" mass="45307">HNNNNNNNINDELNESGSIIEINKIENNSDNEEVSLTSNNTSNSFFQKIRNNISSSFRKYTDKNEEEEDEESRINYSYYLGDNEEDGSNIESTHPNTITITTSNINNSDSNEAQITQLPLYSVNTTPTWFIRANDPYSLESHIINHMRSNSRYDALLEQIQQRHQHDGDQNQFTPYSNHFANEIQQIRDQQNNLIKDNDIIVIEQPNNKISIGFSESKFTHYHKSGEHNPSGYFSPNDEIIQRLSSQYREFGISSPNGIRDDVSDNFSDYGVRLSFFELEKRKKLFLSVLSVEMFYYCLLLTSFTSFHPLIVFLLVGLANNILALISIKRQNVIAFSIFLCIEILMIAFNYFTDLTALFILRVILFMIAYKLRQEMIIFQSYPNSQQYTI</sequence>
<feature type="non-terminal residue" evidence="2">
    <location>
        <position position="390"/>
    </location>
</feature>
<dbReference type="InParanoid" id="F0Z9N7"/>
<evidence type="ECO:0000313" key="3">
    <source>
        <dbReference type="Proteomes" id="UP000001064"/>
    </source>
</evidence>
<protein>
    <submittedName>
        <fullName evidence="2">Uncharacterized protein</fullName>
    </submittedName>
</protein>
<dbReference type="RefSeq" id="XP_003284144.1">
    <property type="nucleotide sequence ID" value="XM_003284096.1"/>
</dbReference>
<feature type="transmembrane region" description="Helical" evidence="1">
    <location>
        <begin position="355"/>
        <end position="372"/>
    </location>
</feature>
<keyword evidence="1" id="KW-1133">Transmembrane helix</keyword>
<accession>F0Z9N7</accession>
<dbReference type="GeneID" id="10510049"/>
<dbReference type="KEGG" id="dpp:DICPUDRAFT_27061"/>
<gene>
    <name evidence="2" type="ORF">DICPUDRAFT_27061</name>
</gene>
<dbReference type="FunCoup" id="F0Z9N7">
    <property type="interactions" value="398"/>
</dbReference>
<feature type="transmembrane region" description="Helical" evidence="1">
    <location>
        <begin position="333"/>
        <end position="349"/>
    </location>
</feature>
<keyword evidence="1" id="KW-0812">Transmembrane</keyword>
<dbReference type="OrthoDB" id="21452at2759"/>
<dbReference type="AlphaFoldDB" id="F0Z9N7"/>
<dbReference type="VEuPathDB" id="AmoebaDB:DICPUDRAFT_27061"/>
<dbReference type="eggNOG" id="ENOG502RDCP">
    <property type="taxonomic scope" value="Eukaryota"/>
</dbReference>
<name>F0Z9N7_DICPU</name>
<reference evidence="3" key="1">
    <citation type="journal article" date="2011" name="Genome Biol.">
        <title>Comparative genomics of the social amoebae Dictyostelium discoideum and Dictyostelium purpureum.</title>
        <authorList>
            <consortium name="US DOE Joint Genome Institute (JGI-PGF)"/>
            <person name="Sucgang R."/>
            <person name="Kuo A."/>
            <person name="Tian X."/>
            <person name="Salerno W."/>
            <person name="Parikh A."/>
            <person name="Feasley C.L."/>
            <person name="Dalin E."/>
            <person name="Tu H."/>
            <person name="Huang E."/>
            <person name="Barry K."/>
            <person name="Lindquist E."/>
            <person name="Shapiro H."/>
            <person name="Bruce D."/>
            <person name="Schmutz J."/>
            <person name="Salamov A."/>
            <person name="Fey P."/>
            <person name="Gaudet P."/>
            <person name="Anjard C."/>
            <person name="Babu M.M."/>
            <person name="Basu S."/>
            <person name="Bushmanova Y."/>
            <person name="van der Wel H."/>
            <person name="Katoh-Kurasawa M."/>
            <person name="Dinh C."/>
            <person name="Coutinho P.M."/>
            <person name="Saito T."/>
            <person name="Elias M."/>
            <person name="Schaap P."/>
            <person name="Kay R.R."/>
            <person name="Henrissat B."/>
            <person name="Eichinger L."/>
            <person name="Rivero F."/>
            <person name="Putnam N.H."/>
            <person name="West C.M."/>
            <person name="Loomis W.F."/>
            <person name="Chisholm R.L."/>
            <person name="Shaulsky G."/>
            <person name="Strassmann J.E."/>
            <person name="Queller D.C."/>
            <person name="Kuspa A."/>
            <person name="Grigoriev I.V."/>
        </authorList>
    </citation>
    <scope>NUCLEOTIDE SEQUENCE [LARGE SCALE GENOMIC DNA]</scope>
    <source>
        <strain evidence="3">QSDP1</strain>
    </source>
</reference>
<dbReference type="EMBL" id="GL870959">
    <property type="protein sequence ID" value="EGC39356.1"/>
    <property type="molecule type" value="Genomic_DNA"/>
</dbReference>
<dbReference type="OMA" id="HIINHMR"/>
<organism evidence="2 3">
    <name type="scientific">Dictyostelium purpureum</name>
    <name type="common">Slime mold</name>
    <dbReference type="NCBI Taxonomy" id="5786"/>
    <lineage>
        <taxon>Eukaryota</taxon>
        <taxon>Amoebozoa</taxon>
        <taxon>Evosea</taxon>
        <taxon>Eumycetozoa</taxon>
        <taxon>Dictyostelia</taxon>
        <taxon>Dictyosteliales</taxon>
        <taxon>Dictyosteliaceae</taxon>
        <taxon>Dictyostelium</taxon>
    </lineage>
</organism>
<evidence type="ECO:0000256" key="1">
    <source>
        <dbReference type="SAM" id="Phobius"/>
    </source>
</evidence>